<gene>
    <name evidence="2" type="ORF">ACFQ4B_17855</name>
</gene>
<reference evidence="3" key="1">
    <citation type="journal article" date="2019" name="Int. J. Syst. Evol. Microbiol.">
        <title>The Global Catalogue of Microorganisms (GCM) 10K type strain sequencing project: providing services to taxonomists for standard genome sequencing and annotation.</title>
        <authorList>
            <consortium name="The Broad Institute Genomics Platform"/>
            <consortium name="The Broad Institute Genome Sequencing Center for Infectious Disease"/>
            <person name="Wu L."/>
            <person name="Ma J."/>
        </authorList>
    </citation>
    <scope>NUCLEOTIDE SEQUENCE [LARGE SCALE GENOMIC DNA]</scope>
    <source>
        <strain evidence="3">CCUG 53270</strain>
    </source>
</reference>
<proteinExistence type="predicted"/>
<protein>
    <submittedName>
        <fullName evidence="2">DUF1835 domain-containing protein</fullName>
    </submittedName>
</protein>
<sequence>MLHIVNGDSFGSTLKESGIAGEVLVWRESLYEGPLSVTFTDHGTREARLNYFAARGVPANVFRSYTDDQESKLRDCFRYKDIVLWFEHDLFDQTMLIYLLQWFHKHEFLLANTDLYLVCIDSFPDVHPFRGLGQLTPQQTRQLDGTWVPVSKEQLELAGRAWNAYASCDPRDLIKLLKEDTSTLPFLGSSMKCHLERFPSVFNGLSRAEQATLEGLSTGLERLPDLFRHISESIPSYGLGDVQYWGYVKGLYLKPEPLIEVTGPPLPGYMSEGPIDFGQWTVRMTPLGEQVMSGQADFVERNEVNRWVGGVHLYGQRGIWRWDSANQQLGKNYF</sequence>
<evidence type="ECO:0000313" key="3">
    <source>
        <dbReference type="Proteomes" id="UP001597180"/>
    </source>
</evidence>
<organism evidence="2 3">
    <name type="scientific">Paenibacillus vulneris</name>
    <dbReference type="NCBI Taxonomy" id="1133364"/>
    <lineage>
        <taxon>Bacteria</taxon>
        <taxon>Bacillati</taxon>
        <taxon>Bacillota</taxon>
        <taxon>Bacilli</taxon>
        <taxon>Bacillales</taxon>
        <taxon>Paenibacillaceae</taxon>
        <taxon>Paenibacillus</taxon>
    </lineage>
</organism>
<name>A0ABW3UR89_9BACL</name>
<feature type="domain" description="DUF1835" evidence="1">
    <location>
        <begin position="2"/>
        <end position="106"/>
    </location>
</feature>
<dbReference type="InterPro" id="IPR014973">
    <property type="entry name" value="DUF1835"/>
</dbReference>
<evidence type="ECO:0000259" key="1">
    <source>
        <dbReference type="Pfam" id="PF08874"/>
    </source>
</evidence>
<accession>A0ABW3UR89</accession>
<evidence type="ECO:0000313" key="2">
    <source>
        <dbReference type="EMBL" id="MFD1221989.1"/>
    </source>
</evidence>
<keyword evidence="3" id="KW-1185">Reference proteome</keyword>
<comment type="caution">
    <text evidence="2">The sequence shown here is derived from an EMBL/GenBank/DDBJ whole genome shotgun (WGS) entry which is preliminary data.</text>
</comment>
<dbReference type="EMBL" id="JBHTLU010000020">
    <property type="protein sequence ID" value="MFD1221989.1"/>
    <property type="molecule type" value="Genomic_DNA"/>
</dbReference>
<dbReference type="RefSeq" id="WP_345593855.1">
    <property type="nucleotide sequence ID" value="NZ_BAABJG010000048.1"/>
</dbReference>
<dbReference type="Proteomes" id="UP001597180">
    <property type="component" value="Unassembled WGS sequence"/>
</dbReference>
<dbReference type="Pfam" id="PF08874">
    <property type="entry name" value="DUF1835"/>
    <property type="match status" value="1"/>
</dbReference>